<comment type="subcellular location">
    <subcellularLocation>
        <location evidence="1">Nucleus</location>
    </subcellularLocation>
</comment>
<feature type="domain" description="AP2/ERF" evidence="7">
    <location>
        <begin position="370"/>
        <end position="409"/>
    </location>
</feature>
<dbReference type="InterPro" id="IPR036955">
    <property type="entry name" value="AP2/ERF_dom_sf"/>
</dbReference>
<keyword evidence="5" id="KW-0539">Nucleus</keyword>
<gene>
    <name evidence="8" type="ORF">Tci_036434</name>
</gene>
<feature type="region of interest" description="Disordered" evidence="6">
    <location>
        <begin position="1"/>
        <end position="54"/>
    </location>
</feature>
<evidence type="ECO:0000256" key="4">
    <source>
        <dbReference type="ARBA" id="ARBA00023163"/>
    </source>
</evidence>
<dbReference type="PANTHER" id="PTHR47150:SF6">
    <property type="entry name" value="OS01G0872900 PROTEIN"/>
    <property type="match status" value="1"/>
</dbReference>
<dbReference type="GO" id="GO:0005634">
    <property type="term" value="C:nucleus"/>
    <property type="evidence" value="ECO:0007669"/>
    <property type="project" value="UniProtKB-SubCell"/>
</dbReference>
<feature type="compositionally biased region" description="Polar residues" evidence="6">
    <location>
        <begin position="1"/>
        <end position="11"/>
    </location>
</feature>
<dbReference type="GO" id="GO:0003700">
    <property type="term" value="F:DNA-binding transcription factor activity"/>
    <property type="evidence" value="ECO:0007669"/>
    <property type="project" value="InterPro"/>
</dbReference>
<keyword evidence="2" id="KW-0805">Transcription regulation</keyword>
<feature type="compositionally biased region" description="Polar residues" evidence="6">
    <location>
        <begin position="25"/>
        <end position="46"/>
    </location>
</feature>
<dbReference type="EMBL" id="BKCJ010005024">
    <property type="protein sequence ID" value="GEU64456.1"/>
    <property type="molecule type" value="Genomic_DNA"/>
</dbReference>
<name>A0A6L2LRP8_TANCI</name>
<dbReference type="GO" id="GO:0003677">
    <property type="term" value="F:DNA binding"/>
    <property type="evidence" value="ECO:0007669"/>
    <property type="project" value="UniProtKB-KW"/>
</dbReference>
<evidence type="ECO:0000259" key="7">
    <source>
        <dbReference type="PROSITE" id="PS51032"/>
    </source>
</evidence>
<evidence type="ECO:0000256" key="6">
    <source>
        <dbReference type="SAM" id="MobiDB-lite"/>
    </source>
</evidence>
<dbReference type="PANTHER" id="PTHR47150">
    <property type="entry name" value="OS12G0169200 PROTEIN"/>
    <property type="match status" value="1"/>
</dbReference>
<keyword evidence="3" id="KW-0238">DNA-binding</keyword>
<accession>A0A6L2LRP8</accession>
<evidence type="ECO:0000256" key="2">
    <source>
        <dbReference type="ARBA" id="ARBA00023015"/>
    </source>
</evidence>
<evidence type="ECO:0000256" key="1">
    <source>
        <dbReference type="ARBA" id="ARBA00004123"/>
    </source>
</evidence>
<dbReference type="Pfam" id="PF04827">
    <property type="entry name" value="Plant_tran"/>
    <property type="match status" value="1"/>
</dbReference>
<protein>
    <recommendedName>
        <fullName evidence="7">AP2/ERF domain-containing protein</fullName>
    </recommendedName>
</protein>
<dbReference type="Gene3D" id="3.30.730.10">
    <property type="entry name" value="AP2/ERF domain"/>
    <property type="match status" value="1"/>
</dbReference>
<reference evidence="8" key="1">
    <citation type="journal article" date="2019" name="Sci. Rep.">
        <title>Draft genome of Tanacetum cinerariifolium, the natural source of mosquito coil.</title>
        <authorList>
            <person name="Yamashiro T."/>
            <person name="Shiraishi A."/>
            <person name="Satake H."/>
            <person name="Nakayama K."/>
        </authorList>
    </citation>
    <scope>NUCLEOTIDE SEQUENCE</scope>
</reference>
<dbReference type="InterPro" id="IPR016177">
    <property type="entry name" value="DNA-bd_dom_sf"/>
</dbReference>
<proteinExistence type="predicted"/>
<evidence type="ECO:0000256" key="5">
    <source>
        <dbReference type="ARBA" id="ARBA00023242"/>
    </source>
</evidence>
<keyword evidence="4" id="KW-0804">Transcription</keyword>
<dbReference type="InterPro" id="IPR006912">
    <property type="entry name" value="Harbinger_derived_prot"/>
</dbReference>
<dbReference type="AlphaFoldDB" id="A0A6L2LRP8"/>
<dbReference type="InterPro" id="IPR001471">
    <property type="entry name" value="AP2/ERF_dom"/>
</dbReference>
<evidence type="ECO:0000313" key="8">
    <source>
        <dbReference type="EMBL" id="GEU64456.1"/>
    </source>
</evidence>
<dbReference type="SMART" id="SM00380">
    <property type="entry name" value="AP2"/>
    <property type="match status" value="1"/>
</dbReference>
<evidence type="ECO:0000256" key="3">
    <source>
        <dbReference type="ARBA" id="ARBA00023125"/>
    </source>
</evidence>
<dbReference type="PROSITE" id="PS51032">
    <property type="entry name" value="AP2_ERF"/>
    <property type="match status" value="1"/>
</dbReference>
<sequence>MNHSFSNTFNLEDSADYPNTEYHDNSQFFSNSSQVPVTQSPHSSQNTHDESRTSKWEAAEDVALMSAYVMVSEDATRGKNQKRESLWARVKKCMMKLEQKIPKGLEAYRRKRSGMSQHDIEREAHIIYEQAGKGKFLEDAAKKKGKGKVSNEVVEELRALKLARGRAPNVSYTVNGRDYNMAYYLTDGIYPSWAAFVKSITSPQLRKHKLFAQQQEAVRKDVERAFGVLQARFAFLRHPCLVWDKEMMRKVMSACITIHNMIVEDERDTYLHYYDPSEFLNSSTEVDEHAQFSMERIANLSQYMTNRAQLRNRETHNVLKHDLIEHKKKKQTSMEEETTTVIYSYNNDPNQPEETETIVSKNQSNSITKRYKGVWRKNGRWVARIRNPISNSREFLGKFGSCEAALSAYFKKKHEFEVLVRDVEVVDSVMIDNHGFLLGEFSRLDEDLRIL</sequence>
<comment type="caution">
    <text evidence="8">The sequence shown here is derived from an EMBL/GenBank/DDBJ whole genome shotgun (WGS) entry which is preliminary data.</text>
</comment>
<organism evidence="8">
    <name type="scientific">Tanacetum cinerariifolium</name>
    <name type="common">Dalmatian daisy</name>
    <name type="synonym">Chrysanthemum cinerariifolium</name>
    <dbReference type="NCBI Taxonomy" id="118510"/>
    <lineage>
        <taxon>Eukaryota</taxon>
        <taxon>Viridiplantae</taxon>
        <taxon>Streptophyta</taxon>
        <taxon>Embryophyta</taxon>
        <taxon>Tracheophyta</taxon>
        <taxon>Spermatophyta</taxon>
        <taxon>Magnoliopsida</taxon>
        <taxon>eudicotyledons</taxon>
        <taxon>Gunneridae</taxon>
        <taxon>Pentapetalae</taxon>
        <taxon>asterids</taxon>
        <taxon>campanulids</taxon>
        <taxon>Asterales</taxon>
        <taxon>Asteraceae</taxon>
        <taxon>Asteroideae</taxon>
        <taxon>Anthemideae</taxon>
        <taxon>Anthemidinae</taxon>
        <taxon>Tanacetum</taxon>
    </lineage>
</organism>
<dbReference type="SUPFAM" id="SSF54171">
    <property type="entry name" value="DNA-binding domain"/>
    <property type="match status" value="1"/>
</dbReference>